<dbReference type="Proteomes" id="UP000839644">
    <property type="component" value="Unassembled WGS sequence"/>
</dbReference>
<protein>
    <submittedName>
        <fullName evidence="1">Uncharacterized protein</fullName>
    </submittedName>
</protein>
<name>A0A3Y9C716_SALEB</name>
<accession>A0A3Y9C716</accession>
<comment type="caution">
    <text evidence="1">The sequence shown here is derived from an EMBL/GenBank/DDBJ whole genome shotgun (WGS) entry which is preliminary data.</text>
</comment>
<dbReference type="EMBL" id="AAAFYZ010000131">
    <property type="protein sequence ID" value="EAB8479752.1"/>
    <property type="molecule type" value="Genomic_DNA"/>
</dbReference>
<feature type="non-terminal residue" evidence="1">
    <location>
        <position position="61"/>
    </location>
</feature>
<organism evidence="1">
    <name type="scientific">Salmonella enterica subsp. enterica serovar Java</name>
    <dbReference type="NCBI Taxonomy" id="224729"/>
    <lineage>
        <taxon>Bacteria</taxon>
        <taxon>Pseudomonadati</taxon>
        <taxon>Pseudomonadota</taxon>
        <taxon>Gammaproteobacteria</taxon>
        <taxon>Enterobacterales</taxon>
        <taxon>Enterobacteriaceae</taxon>
        <taxon>Salmonella</taxon>
    </lineage>
</organism>
<evidence type="ECO:0000313" key="1">
    <source>
        <dbReference type="EMBL" id="EAB8479752.1"/>
    </source>
</evidence>
<gene>
    <name evidence="1" type="ORF">AU894_27010</name>
</gene>
<sequence length="61" mass="6212">MVVISCTEDFWGLLAASISAEDAGTLAPISADVPPTPAPDPALTLALVLAFVDGKDHVHPS</sequence>
<proteinExistence type="predicted"/>
<dbReference type="AlphaFoldDB" id="A0A3Y9C716"/>
<reference evidence="1" key="1">
    <citation type="submission" date="2018-08" db="EMBL/GenBank/DDBJ databases">
        <authorList>
            <person name="Ashton P.M."/>
            <person name="Dallman T."/>
            <person name="Nair S."/>
            <person name="De Pinna E."/>
            <person name="Peters T."/>
            <person name="Grant K."/>
        </authorList>
    </citation>
    <scope>NUCLEOTIDE SEQUENCE [LARGE SCALE GENOMIC DNA]</scope>
    <source>
        <strain evidence="1">43913</strain>
    </source>
</reference>